<dbReference type="AlphaFoldDB" id="A0A0L0URI6"/>
<proteinExistence type="predicted"/>
<feature type="compositionally biased region" description="Low complexity" evidence="1">
    <location>
        <begin position="1"/>
        <end position="23"/>
    </location>
</feature>
<gene>
    <name evidence="2" type="ORF">PSTG_16856</name>
</gene>
<feature type="region of interest" description="Disordered" evidence="1">
    <location>
        <begin position="1"/>
        <end position="31"/>
    </location>
</feature>
<dbReference type="EMBL" id="AJIL01000308">
    <property type="protein sequence ID" value="KNE89693.1"/>
    <property type="molecule type" value="Genomic_DNA"/>
</dbReference>
<accession>A0A0L0URI6</accession>
<evidence type="ECO:0000256" key="1">
    <source>
        <dbReference type="SAM" id="MobiDB-lite"/>
    </source>
</evidence>
<name>A0A0L0URI6_9BASI</name>
<comment type="caution">
    <text evidence="2">The sequence shown here is derived from an EMBL/GenBank/DDBJ whole genome shotgun (WGS) entry which is preliminary data.</text>
</comment>
<dbReference type="OrthoDB" id="2506891at2759"/>
<dbReference type="Proteomes" id="UP000054564">
    <property type="component" value="Unassembled WGS sequence"/>
</dbReference>
<organism evidence="2 3">
    <name type="scientific">Puccinia striiformis f. sp. tritici PST-78</name>
    <dbReference type="NCBI Taxonomy" id="1165861"/>
    <lineage>
        <taxon>Eukaryota</taxon>
        <taxon>Fungi</taxon>
        <taxon>Dikarya</taxon>
        <taxon>Basidiomycota</taxon>
        <taxon>Pucciniomycotina</taxon>
        <taxon>Pucciniomycetes</taxon>
        <taxon>Pucciniales</taxon>
        <taxon>Pucciniaceae</taxon>
        <taxon>Puccinia</taxon>
    </lineage>
</organism>
<evidence type="ECO:0000313" key="2">
    <source>
        <dbReference type="EMBL" id="KNE89693.1"/>
    </source>
</evidence>
<evidence type="ECO:0000313" key="3">
    <source>
        <dbReference type="Proteomes" id="UP000054564"/>
    </source>
</evidence>
<protein>
    <submittedName>
        <fullName evidence="2">Uncharacterized protein</fullName>
    </submittedName>
</protein>
<reference evidence="3" key="1">
    <citation type="submission" date="2014-03" db="EMBL/GenBank/DDBJ databases">
        <title>The Genome Sequence of Puccinia striiformis f. sp. tritici PST-78.</title>
        <authorList>
            <consortium name="The Broad Institute Genome Sequencing Platform"/>
            <person name="Cuomo C."/>
            <person name="Hulbert S."/>
            <person name="Chen X."/>
            <person name="Walker B."/>
            <person name="Young S.K."/>
            <person name="Zeng Q."/>
            <person name="Gargeya S."/>
            <person name="Fitzgerald M."/>
            <person name="Haas B."/>
            <person name="Abouelleil A."/>
            <person name="Alvarado L."/>
            <person name="Arachchi H.M."/>
            <person name="Berlin A.M."/>
            <person name="Chapman S.B."/>
            <person name="Goldberg J."/>
            <person name="Griggs A."/>
            <person name="Gujja S."/>
            <person name="Hansen M."/>
            <person name="Howarth C."/>
            <person name="Imamovic A."/>
            <person name="Larimer J."/>
            <person name="McCowan C."/>
            <person name="Montmayeur A."/>
            <person name="Murphy C."/>
            <person name="Neiman D."/>
            <person name="Pearson M."/>
            <person name="Priest M."/>
            <person name="Roberts A."/>
            <person name="Saif S."/>
            <person name="Shea T."/>
            <person name="Sisk P."/>
            <person name="Sykes S."/>
            <person name="Wortman J."/>
            <person name="Nusbaum C."/>
            <person name="Birren B."/>
        </authorList>
    </citation>
    <scope>NUCLEOTIDE SEQUENCE [LARGE SCALE GENOMIC DNA]</scope>
    <source>
        <strain evidence="3">race PST-78</strain>
    </source>
</reference>
<keyword evidence="3" id="KW-1185">Reference proteome</keyword>
<sequence>MTARPTPSRSDSLSSIPSRSTTRGGISGYSDGRRAQFGIELRLLEQTDSTSSSSSSIYEQSVAEAETELLNRSLELIESYLSQSDDRSLRLVINLHESPFDSSVTQDQTQLDEVGSSLPIDSLGEDALENCIPPPYCSPSLSGSESLLSGGDRSNCSSIGLLDSQRARLKSLKPWHSFTPLTTGPDPAYDLKLFSASSSPDSQRRGFWLIPVWKSNVTKNDYYGRFGHLVSLPTWSDPRLSPPLKPPSTTAEAQNVQMLTTITWNPIRLSLFWKVICIICEKRKLGDVSATALATSHTKDILPYIKSISATGILVSPEPEDVYGDHIRIWSNLQTSLILRRVISDITIKSAIQAHGTQHESDVPFIDLDLDREELRNQAGDLEQKWLKNCVFMWLDETGTPRGYG</sequence>